<comment type="caution">
    <text evidence="4">The sequence shown here is derived from an EMBL/GenBank/DDBJ whole genome shotgun (WGS) entry which is preliminary data.</text>
</comment>
<evidence type="ECO:0000259" key="3">
    <source>
        <dbReference type="PROSITE" id="PS50801"/>
    </source>
</evidence>
<evidence type="ECO:0000256" key="2">
    <source>
        <dbReference type="RuleBase" id="RU003749"/>
    </source>
</evidence>
<dbReference type="PANTHER" id="PTHR33495:SF2">
    <property type="entry name" value="ANTI-SIGMA FACTOR ANTAGONIST TM_1081-RELATED"/>
    <property type="match status" value="1"/>
</dbReference>
<dbReference type="InterPro" id="IPR002645">
    <property type="entry name" value="STAS_dom"/>
</dbReference>
<feature type="domain" description="STAS" evidence="3">
    <location>
        <begin position="16"/>
        <end position="113"/>
    </location>
</feature>
<dbReference type="SUPFAM" id="SSF52091">
    <property type="entry name" value="SpoIIaa-like"/>
    <property type="match status" value="1"/>
</dbReference>
<proteinExistence type="inferred from homology"/>
<dbReference type="RefSeq" id="WP_397708285.1">
    <property type="nucleotide sequence ID" value="NZ_JBIRGN010000001.1"/>
</dbReference>
<gene>
    <name evidence="4" type="ORF">ACH4F9_05725</name>
</gene>
<dbReference type="NCBIfam" id="TIGR00377">
    <property type="entry name" value="ant_ant_sig"/>
    <property type="match status" value="1"/>
</dbReference>
<protein>
    <recommendedName>
        <fullName evidence="2">Anti-sigma factor antagonist</fullName>
    </recommendedName>
</protein>
<reference evidence="4 5" key="1">
    <citation type="submission" date="2024-10" db="EMBL/GenBank/DDBJ databases">
        <title>The Natural Products Discovery Center: Release of the First 8490 Sequenced Strains for Exploring Actinobacteria Biosynthetic Diversity.</title>
        <authorList>
            <person name="Kalkreuter E."/>
            <person name="Kautsar S.A."/>
            <person name="Yang D."/>
            <person name="Bader C.D."/>
            <person name="Teijaro C.N."/>
            <person name="Fluegel L."/>
            <person name="Davis C.M."/>
            <person name="Simpson J.R."/>
            <person name="Lauterbach L."/>
            <person name="Steele A.D."/>
            <person name="Gui C."/>
            <person name="Meng S."/>
            <person name="Li G."/>
            <person name="Viehrig K."/>
            <person name="Ye F."/>
            <person name="Su P."/>
            <person name="Kiefer A.F."/>
            <person name="Nichols A."/>
            <person name="Cepeda A.J."/>
            <person name="Yan W."/>
            <person name="Fan B."/>
            <person name="Jiang Y."/>
            <person name="Adhikari A."/>
            <person name="Zheng C.-J."/>
            <person name="Schuster L."/>
            <person name="Cowan T.M."/>
            <person name="Smanski M.J."/>
            <person name="Chevrette M.G."/>
            <person name="De Carvalho L.P.S."/>
            <person name="Shen B."/>
        </authorList>
    </citation>
    <scope>NUCLEOTIDE SEQUENCE [LARGE SCALE GENOMIC DNA]</scope>
    <source>
        <strain evidence="4 5">NPDC017990</strain>
    </source>
</reference>
<evidence type="ECO:0000256" key="1">
    <source>
        <dbReference type="ARBA" id="ARBA00009013"/>
    </source>
</evidence>
<accession>A0ABW7QHR0</accession>
<sequence length="120" mass="12486">MTPLTITSRDAATGPVLEITGDLDYTSAPELRRLLDQLALMAGQQLVLDLTGLAFCDSSGISALLAARSRAMEQDATVALAAVPANTARILRVVGLDRVFALYPDAAAAVARTSVTDLTA</sequence>
<evidence type="ECO:0000313" key="4">
    <source>
        <dbReference type="EMBL" id="MFH8544497.1"/>
    </source>
</evidence>
<comment type="similarity">
    <text evidence="1 2">Belongs to the anti-sigma-factor antagonist family.</text>
</comment>
<evidence type="ECO:0000313" key="5">
    <source>
        <dbReference type="Proteomes" id="UP001610818"/>
    </source>
</evidence>
<dbReference type="PANTHER" id="PTHR33495">
    <property type="entry name" value="ANTI-SIGMA FACTOR ANTAGONIST TM_1081-RELATED-RELATED"/>
    <property type="match status" value="1"/>
</dbReference>
<dbReference type="Proteomes" id="UP001610818">
    <property type="component" value="Unassembled WGS sequence"/>
</dbReference>
<dbReference type="CDD" id="cd07043">
    <property type="entry name" value="STAS_anti-anti-sigma_factors"/>
    <property type="match status" value="1"/>
</dbReference>
<name>A0ABW7QHR0_9ACTN</name>
<dbReference type="EMBL" id="JBIRGQ010000001">
    <property type="protein sequence ID" value="MFH8544497.1"/>
    <property type="molecule type" value="Genomic_DNA"/>
</dbReference>
<dbReference type="Gene3D" id="3.30.750.24">
    <property type="entry name" value="STAS domain"/>
    <property type="match status" value="1"/>
</dbReference>
<dbReference type="InterPro" id="IPR036513">
    <property type="entry name" value="STAS_dom_sf"/>
</dbReference>
<dbReference type="InterPro" id="IPR003658">
    <property type="entry name" value="Anti-sigma_ant"/>
</dbReference>
<organism evidence="4 5">
    <name type="scientific">Streptomyces longisporoflavus</name>
    <dbReference type="NCBI Taxonomy" id="28044"/>
    <lineage>
        <taxon>Bacteria</taxon>
        <taxon>Bacillati</taxon>
        <taxon>Actinomycetota</taxon>
        <taxon>Actinomycetes</taxon>
        <taxon>Kitasatosporales</taxon>
        <taxon>Streptomycetaceae</taxon>
        <taxon>Streptomyces</taxon>
    </lineage>
</organism>
<keyword evidence="5" id="KW-1185">Reference proteome</keyword>
<dbReference type="PROSITE" id="PS50801">
    <property type="entry name" value="STAS"/>
    <property type="match status" value="1"/>
</dbReference>
<dbReference type="Pfam" id="PF01740">
    <property type="entry name" value="STAS"/>
    <property type="match status" value="1"/>
</dbReference>